<feature type="binding site" evidence="15">
    <location>
        <position position="457"/>
    </location>
    <ligand>
        <name>Zn(2+)</name>
        <dbReference type="ChEBI" id="CHEBI:29105"/>
        <note>catalytic</note>
    </ligand>
</feature>
<keyword evidence="10" id="KW-0482">Metalloprotease</keyword>
<evidence type="ECO:0000256" key="6">
    <source>
        <dbReference type="ARBA" id="ARBA00022801"/>
    </source>
</evidence>
<evidence type="ECO:0000256" key="7">
    <source>
        <dbReference type="ARBA" id="ARBA00022824"/>
    </source>
</evidence>
<dbReference type="CDD" id="cd07343">
    <property type="entry name" value="M48A_Zmpste24p_like"/>
    <property type="match status" value="1"/>
</dbReference>
<evidence type="ECO:0000256" key="5">
    <source>
        <dbReference type="ARBA" id="ARBA00022723"/>
    </source>
</evidence>
<feature type="transmembrane region" description="Helical" evidence="17">
    <location>
        <begin position="270"/>
        <end position="293"/>
    </location>
</feature>
<dbReference type="PANTHER" id="PTHR10120">
    <property type="entry name" value="CAAX PRENYL PROTEASE 1"/>
    <property type="match status" value="1"/>
</dbReference>
<feature type="active site" evidence="14">
    <location>
        <position position="373"/>
    </location>
</feature>
<dbReference type="AlphaFoldDB" id="A0A7S3Q7U5"/>
<comment type="subcellular location">
    <subcellularLocation>
        <location evidence="1">Endoplasmic reticulum membrane</location>
        <topology evidence="1">Multi-pass membrane protein</topology>
    </subcellularLocation>
</comment>
<dbReference type="InterPro" id="IPR032456">
    <property type="entry name" value="Peptidase_M48_N"/>
</dbReference>
<dbReference type="EC" id="3.4.24.84" evidence="2"/>
<sequence length="519" mass="58970">MPCPIDSEIMFSMEKINRMTSLPWTPFYAQSQGEQEPSIMSTYAMALTVLFTVFVFAFEHMLDERQAAAYKITKFPEQLEQTVRLIDAEKKNKKPESTTGDGDKKDSTATATATAADEKEDLDKDKPILPQLKDKFAKAQTYGTDKISFGMLCSLYNLLESVLFLMCGFLPYVWDYSVKLGDQYGGYNENDNEIKITLIFMLVTTVIGTITSLPFELYSTFRIEKKHGFNKQTPALFFTDKIKSLLLTCVIGGPFVSILLKIIKWGGESFYIYVWGFMFLFSTIMMTLVPVFIMPLFNKYEPLEDSELKTRIYALADRLKYPLTKLFMMDGSKRSSHSNAFMFGFGKNKRIVLYDTLMNQVDDDEILAILGHELGHWKLGHTLSSFAVTQAYFGASFYCFSLCYGAGSTDLYRAFGFDGVDRPIPTMLALLLFFQTIWAPIDKVLSFILTINSRRNEFAADRFSSDLGMSAKLQTGLCKISLENLGAMCPDPWYAIYHYSHPPLVERLSAMTNSEKKTN</sequence>
<evidence type="ECO:0000256" key="15">
    <source>
        <dbReference type="PIRSR" id="PIRSR627057-2"/>
    </source>
</evidence>
<feature type="compositionally biased region" description="Basic and acidic residues" evidence="16">
    <location>
        <begin position="86"/>
        <end position="107"/>
    </location>
</feature>
<evidence type="ECO:0000256" key="4">
    <source>
        <dbReference type="ARBA" id="ARBA00022692"/>
    </source>
</evidence>
<evidence type="ECO:0000256" key="16">
    <source>
        <dbReference type="SAM" id="MobiDB-lite"/>
    </source>
</evidence>
<dbReference type="GO" id="GO:0004222">
    <property type="term" value="F:metalloendopeptidase activity"/>
    <property type="evidence" value="ECO:0007669"/>
    <property type="project" value="InterPro"/>
</dbReference>
<evidence type="ECO:0000256" key="12">
    <source>
        <dbReference type="ARBA" id="ARBA00044456"/>
    </source>
</evidence>
<evidence type="ECO:0000256" key="1">
    <source>
        <dbReference type="ARBA" id="ARBA00004477"/>
    </source>
</evidence>
<dbReference type="FunFam" id="3.30.2010.10:FF:000002">
    <property type="entry name" value="CAAX prenyl protease"/>
    <property type="match status" value="1"/>
</dbReference>
<evidence type="ECO:0000256" key="8">
    <source>
        <dbReference type="ARBA" id="ARBA00022833"/>
    </source>
</evidence>
<keyword evidence="5 15" id="KW-0479">Metal-binding</keyword>
<feature type="transmembrane region" description="Helical" evidence="17">
    <location>
        <begin position="194"/>
        <end position="221"/>
    </location>
</feature>
<accession>A0A7S3Q7U5</accession>
<evidence type="ECO:0000256" key="2">
    <source>
        <dbReference type="ARBA" id="ARBA00012336"/>
    </source>
</evidence>
<feature type="transmembrane region" description="Helical" evidence="17">
    <location>
        <begin position="427"/>
        <end position="449"/>
    </location>
</feature>
<feature type="transmembrane region" description="Helical" evidence="17">
    <location>
        <begin position="386"/>
        <end position="407"/>
    </location>
</feature>
<evidence type="ECO:0000256" key="9">
    <source>
        <dbReference type="ARBA" id="ARBA00022989"/>
    </source>
</evidence>
<evidence type="ECO:0000256" key="17">
    <source>
        <dbReference type="SAM" id="Phobius"/>
    </source>
</evidence>
<keyword evidence="8 15" id="KW-0862">Zinc</keyword>
<feature type="transmembrane region" description="Helical" evidence="17">
    <location>
        <begin position="155"/>
        <end position="174"/>
    </location>
</feature>
<dbReference type="Gene3D" id="3.30.2010.10">
    <property type="entry name" value="Metalloproteases ('zincins'), catalytic domain"/>
    <property type="match status" value="1"/>
</dbReference>
<dbReference type="InterPro" id="IPR001915">
    <property type="entry name" value="Peptidase_M48"/>
</dbReference>
<dbReference type="Pfam" id="PF16491">
    <property type="entry name" value="Peptidase_M48_N"/>
    <property type="match status" value="1"/>
</dbReference>
<evidence type="ECO:0000256" key="11">
    <source>
        <dbReference type="ARBA" id="ARBA00023136"/>
    </source>
</evidence>
<evidence type="ECO:0000259" key="19">
    <source>
        <dbReference type="Pfam" id="PF16491"/>
    </source>
</evidence>
<name>A0A7S3Q7U5_9STRA</name>
<feature type="binding site" evidence="15">
    <location>
        <position position="372"/>
    </location>
    <ligand>
        <name>Zn(2+)</name>
        <dbReference type="ChEBI" id="CHEBI:29105"/>
        <note>catalytic</note>
    </ligand>
</feature>
<feature type="transmembrane region" description="Helical" evidence="17">
    <location>
        <begin position="40"/>
        <end position="58"/>
    </location>
</feature>
<dbReference type="Pfam" id="PF01435">
    <property type="entry name" value="Peptidase_M48"/>
    <property type="match status" value="1"/>
</dbReference>
<dbReference type="GO" id="GO:0071586">
    <property type="term" value="P:CAAX-box protein processing"/>
    <property type="evidence" value="ECO:0007669"/>
    <property type="project" value="InterPro"/>
</dbReference>
<feature type="active site" description="Proton donor" evidence="14">
    <location>
        <position position="461"/>
    </location>
</feature>
<keyword evidence="9 17" id="KW-1133">Transmembrane helix</keyword>
<organism evidence="20">
    <name type="scientific">Chaetoceros debilis</name>
    <dbReference type="NCBI Taxonomy" id="122233"/>
    <lineage>
        <taxon>Eukaryota</taxon>
        <taxon>Sar</taxon>
        <taxon>Stramenopiles</taxon>
        <taxon>Ochrophyta</taxon>
        <taxon>Bacillariophyta</taxon>
        <taxon>Coscinodiscophyceae</taxon>
        <taxon>Chaetocerotophycidae</taxon>
        <taxon>Chaetocerotales</taxon>
        <taxon>Chaetocerotaceae</taxon>
        <taxon>Chaetoceros</taxon>
    </lineage>
</organism>
<feature type="transmembrane region" description="Helical" evidence="17">
    <location>
        <begin position="242"/>
        <end position="264"/>
    </location>
</feature>
<proteinExistence type="predicted"/>
<protein>
    <recommendedName>
        <fullName evidence="2">Ste24 endopeptidase</fullName>
        <ecNumber evidence="2">3.4.24.84</ecNumber>
    </recommendedName>
    <alternativeName>
        <fullName evidence="13">Prenyl protein-specific endoprotease 1</fullName>
    </alternativeName>
</protein>
<comment type="cofactor">
    <cofactor evidence="15">
        <name>Zn(2+)</name>
        <dbReference type="ChEBI" id="CHEBI:29105"/>
    </cofactor>
    <text evidence="15">Binds 1 zinc ion per subunit.</text>
</comment>
<gene>
    <name evidence="20" type="ORF">CDEB00056_LOCUS13561</name>
</gene>
<keyword evidence="11 17" id="KW-0472">Membrane</keyword>
<comment type="catalytic activity">
    <reaction evidence="12">
        <text>Hydrolyzes the peptide bond -P2-(S-farnesyl or geranylgeranyl)C-P1'-P2'-P3'-COOH where P1' and P2' are amino acids with aliphatic side chains and P3' is any C-terminal residue.</text>
        <dbReference type="EC" id="3.4.24.84"/>
    </reaction>
</comment>
<dbReference type="InterPro" id="IPR027057">
    <property type="entry name" value="CAXX_Prtase_1"/>
</dbReference>
<feature type="domain" description="CAAX prenyl protease 1 N-terminal" evidence="19">
    <location>
        <begin position="133"/>
        <end position="299"/>
    </location>
</feature>
<evidence type="ECO:0000256" key="10">
    <source>
        <dbReference type="ARBA" id="ARBA00023049"/>
    </source>
</evidence>
<dbReference type="GO" id="GO:0046872">
    <property type="term" value="F:metal ion binding"/>
    <property type="evidence" value="ECO:0007669"/>
    <property type="project" value="UniProtKB-KW"/>
</dbReference>
<keyword evidence="7" id="KW-0256">Endoplasmic reticulum</keyword>
<evidence type="ECO:0000313" key="20">
    <source>
        <dbReference type="EMBL" id="CAE0468708.1"/>
    </source>
</evidence>
<evidence type="ECO:0000256" key="3">
    <source>
        <dbReference type="ARBA" id="ARBA00022670"/>
    </source>
</evidence>
<dbReference type="EMBL" id="HBIO01017652">
    <property type="protein sequence ID" value="CAE0468708.1"/>
    <property type="molecule type" value="Transcribed_RNA"/>
</dbReference>
<dbReference type="GO" id="GO:0005789">
    <property type="term" value="C:endoplasmic reticulum membrane"/>
    <property type="evidence" value="ECO:0007669"/>
    <property type="project" value="UniProtKB-SubCell"/>
</dbReference>
<feature type="domain" description="Peptidase M48" evidence="18">
    <location>
        <begin position="302"/>
        <end position="513"/>
    </location>
</feature>
<keyword evidence="6" id="KW-0378">Hydrolase</keyword>
<keyword evidence="3" id="KW-0645">Protease</keyword>
<reference evidence="20" key="1">
    <citation type="submission" date="2021-01" db="EMBL/GenBank/DDBJ databases">
        <authorList>
            <person name="Corre E."/>
            <person name="Pelletier E."/>
            <person name="Niang G."/>
            <person name="Scheremetjew M."/>
            <person name="Finn R."/>
            <person name="Kale V."/>
            <person name="Holt S."/>
            <person name="Cochrane G."/>
            <person name="Meng A."/>
            <person name="Brown T."/>
            <person name="Cohen L."/>
        </authorList>
    </citation>
    <scope>NUCLEOTIDE SEQUENCE</scope>
    <source>
        <strain evidence="20">MM31A-1</strain>
    </source>
</reference>
<evidence type="ECO:0000256" key="13">
    <source>
        <dbReference type="ARBA" id="ARBA00083451"/>
    </source>
</evidence>
<evidence type="ECO:0000256" key="14">
    <source>
        <dbReference type="PIRSR" id="PIRSR627057-1"/>
    </source>
</evidence>
<feature type="region of interest" description="Disordered" evidence="16">
    <location>
        <begin position="86"/>
        <end position="120"/>
    </location>
</feature>
<evidence type="ECO:0000259" key="18">
    <source>
        <dbReference type="Pfam" id="PF01435"/>
    </source>
</evidence>
<keyword evidence="4 17" id="KW-0812">Transmembrane</keyword>
<feature type="binding site" evidence="15">
    <location>
        <position position="376"/>
    </location>
    <ligand>
        <name>Zn(2+)</name>
        <dbReference type="ChEBI" id="CHEBI:29105"/>
        <note>catalytic</note>
    </ligand>
</feature>